<sequence>MSAFISHYTLDHLVQLSQPDSSDIRESTPSLKALAKARSKGYDGICLPLTNEKWKARWRSLCLLPDDENPDKGALEQRAEQWRSNPSFSREEVTITRIDEAENAIILLSDWLELDAPDDWVRHDAEMALIQELAYASYLNVHTAILPPPRNRDHVASYARAVNAALASVPYMQLSIRLPIYDPSMIQLGQTPTTPAFGKRSSTSSILSIPHPSTTLVDDQTSTATWEMWDAIRSICEYHPRLNLTLDLTPLLPSALSILQQWVAEPTRYIFLPASAFIANAKGYPVLPKGTQSFIRDIMKAACGQIQPAVILSGTDSGRHSKGGEPAYSQYVRHLEKTSPAIKAMKTEGTVENFAQGYQDYLQAPLQPLMDNLQSITYHTFEQDPVKYQQYEEAVYHALIDWPDSDRILICVAGAGRGPLVARSLLAIKRANRNAFVYAVEKNKNAFVTLQERQATEWGDDKVKLLFGDMRTLDIPEKVDILVSELLGSFGDNELSPECLDGAMRFLKPDGISIPASYTAYIAPISSSKLYNEAHAAKDEKGTETPYVVMLQAINIMSGDGGGISGKCGAQVQECWEFEHPRRDAVLDSQGLPFTNSHNVRSAKLRFHIPHGGALHGMAGYFEAVLYGHVGLSIHPQRKDYISKDMLSWFPLFFPFKEPLYLPSKCELQVSIWRLTNQRKVWYEWYAEAFLPLPGTSSTLPQTPPSEALKLRVPSSPHPGVEGSPMIDAIDVSDAVSERAFKSLDGIENTGGARLVKIGQTSLHNPRGRSSWIGL</sequence>
<comment type="caution">
    <text evidence="1">The sequence shown here is derived from an EMBL/GenBank/DDBJ whole genome shotgun (WGS) entry which is preliminary data.</text>
</comment>
<protein>
    <submittedName>
        <fullName evidence="1">PRMT5-domain-containing protein</fullName>
    </submittedName>
</protein>
<keyword evidence="2" id="KW-1185">Reference proteome</keyword>
<accession>A0ACB8U7F9</accession>
<organism evidence="1 2">
    <name type="scientific">Irpex rosettiformis</name>
    <dbReference type="NCBI Taxonomy" id="378272"/>
    <lineage>
        <taxon>Eukaryota</taxon>
        <taxon>Fungi</taxon>
        <taxon>Dikarya</taxon>
        <taxon>Basidiomycota</taxon>
        <taxon>Agaricomycotina</taxon>
        <taxon>Agaricomycetes</taxon>
        <taxon>Polyporales</taxon>
        <taxon>Irpicaceae</taxon>
        <taxon>Irpex</taxon>
    </lineage>
</organism>
<dbReference type="Proteomes" id="UP001055072">
    <property type="component" value="Unassembled WGS sequence"/>
</dbReference>
<evidence type="ECO:0000313" key="1">
    <source>
        <dbReference type="EMBL" id="KAI0090166.1"/>
    </source>
</evidence>
<proteinExistence type="predicted"/>
<dbReference type="EMBL" id="MU274908">
    <property type="protein sequence ID" value="KAI0090166.1"/>
    <property type="molecule type" value="Genomic_DNA"/>
</dbReference>
<evidence type="ECO:0000313" key="2">
    <source>
        <dbReference type="Proteomes" id="UP001055072"/>
    </source>
</evidence>
<reference evidence="1" key="1">
    <citation type="journal article" date="2021" name="Environ. Microbiol.">
        <title>Gene family expansions and transcriptome signatures uncover fungal adaptations to wood decay.</title>
        <authorList>
            <person name="Hage H."/>
            <person name="Miyauchi S."/>
            <person name="Viragh M."/>
            <person name="Drula E."/>
            <person name="Min B."/>
            <person name="Chaduli D."/>
            <person name="Navarro D."/>
            <person name="Favel A."/>
            <person name="Norest M."/>
            <person name="Lesage-Meessen L."/>
            <person name="Balint B."/>
            <person name="Merenyi Z."/>
            <person name="de Eugenio L."/>
            <person name="Morin E."/>
            <person name="Martinez A.T."/>
            <person name="Baldrian P."/>
            <person name="Stursova M."/>
            <person name="Martinez M.J."/>
            <person name="Novotny C."/>
            <person name="Magnuson J.K."/>
            <person name="Spatafora J.W."/>
            <person name="Maurice S."/>
            <person name="Pangilinan J."/>
            <person name="Andreopoulos W."/>
            <person name="LaButti K."/>
            <person name="Hundley H."/>
            <person name="Na H."/>
            <person name="Kuo A."/>
            <person name="Barry K."/>
            <person name="Lipzen A."/>
            <person name="Henrissat B."/>
            <person name="Riley R."/>
            <person name="Ahrendt S."/>
            <person name="Nagy L.G."/>
            <person name="Grigoriev I.V."/>
            <person name="Martin F."/>
            <person name="Rosso M.N."/>
        </authorList>
    </citation>
    <scope>NUCLEOTIDE SEQUENCE</scope>
    <source>
        <strain evidence="1">CBS 384.51</strain>
    </source>
</reference>
<name>A0ACB8U7F9_9APHY</name>
<gene>
    <name evidence="1" type="ORF">BDY19DRAFT_887782</name>
</gene>